<dbReference type="PANTHER" id="PTHR30535:SF34">
    <property type="entry name" value="MOLYBDATE-BINDING PROTEIN MOLA"/>
    <property type="match status" value="1"/>
</dbReference>
<accession>D3DZS7</accession>
<proteinExistence type="predicted"/>
<keyword evidence="1" id="KW-0812">Transmembrane</keyword>
<sequence length="368" mass="40253">MEKKTTIILVILIALIACGVGITLFASPSSISTDGNTTITDMANRTVNISSSVDRVVATSPPMTTIVYMLAPEKLVGVNFQWTDEELKYVPDQYKDKFPVIGGWFGSQDGNYEEFIASEPNLVIEGIDEGMGVDLSTVEERQEKFGSLPVVAVTDNTNVTKIDNTIEFLGKLLGAEDKANELIAFNDKYLSQVQSTASSIPDSEKKSVYYASGEDGLSTYASGASHGQLISLVGGKNVADTEVKDSGSELTVSIEQVMSWNPDVIIATDEDFYNKVYNDSKWASVKAVKDHRVYLSPQSPFKWFDRPPGANIIIGVPWTAKVIYPDKYSNIDMVGATKEFYSNFYHYGLSDEQAKEILTSSGLKGSDL</sequence>
<protein>
    <submittedName>
        <fullName evidence="3">ABC transporter substrate-binding protein</fullName>
    </submittedName>
</protein>
<dbReference type="Gene3D" id="3.40.50.1980">
    <property type="entry name" value="Nitrogenase molybdenum iron protein domain"/>
    <property type="match status" value="2"/>
</dbReference>
<dbReference type="STRING" id="634498.mru_0251"/>
<dbReference type="HOGENOM" id="CLU_038034_13_1_2"/>
<gene>
    <name evidence="3" type="ordered locus">mru_0251</name>
</gene>
<dbReference type="GeneID" id="8769891"/>
<keyword evidence="1" id="KW-0472">Membrane</keyword>
<evidence type="ECO:0000313" key="4">
    <source>
        <dbReference type="Proteomes" id="UP000008680"/>
    </source>
</evidence>
<keyword evidence="1" id="KW-1133">Transmembrane helix</keyword>
<dbReference type="PATRIC" id="fig|634498.28.peg.254"/>
<evidence type="ECO:0000256" key="1">
    <source>
        <dbReference type="SAM" id="Phobius"/>
    </source>
</evidence>
<dbReference type="OrthoDB" id="24039at2157"/>
<evidence type="ECO:0000259" key="2">
    <source>
        <dbReference type="PROSITE" id="PS50983"/>
    </source>
</evidence>
<keyword evidence="4" id="KW-1185">Reference proteome</keyword>
<dbReference type="AlphaFoldDB" id="D3DZS7"/>
<reference evidence="3 4" key="1">
    <citation type="journal article" date="2010" name="PLoS ONE">
        <title>The genome sequence of the rumen methanogen Methanobrevibacter ruminantium reveals new possibilities for controlling ruminant methane emissions.</title>
        <authorList>
            <person name="Leahy S.C."/>
            <person name="Kelly W.J."/>
            <person name="Altermann E."/>
            <person name="Ronimus R.S."/>
            <person name="Yeoman C.J."/>
            <person name="Pacheco D.M."/>
            <person name="Li D."/>
            <person name="Kong Z."/>
            <person name="McTavish S."/>
            <person name="Sang C."/>
            <person name="Lambie S.C."/>
            <person name="Janssen P.H."/>
            <person name="Dey D."/>
            <person name="Attwood G.T."/>
        </authorList>
    </citation>
    <scope>NUCLEOTIDE SEQUENCE [LARGE SCALE GENOMIC DNA]</scope>
    <source>
        <strain evidence="4">ATCC 35063 / DSM 1093 / JCM 13430 / OCM 146 / M1</strain>
    </source>
</reference>
<feature type="domain" description="Fe/B12 periplasmic-binding" evidence="2">
    <location>
        <begin position="55"/>
        <end position="327"/>
    </location>
</feature>
<dbReference type="RefSeq" id="WP_012955059.1">
    <property type="nucleotide sequence ID" value="NC_013790.1"/>
</dbReference>
<dbReference type="PANTHER" id="PTHR30535">
    <property type="entry name" value="VITAMIN B12-BINDING PROTEIN"/>
    <property type="match status" value="1"/>
</dbReference>
<organism evidence="3 4">
    <name type="scientific">Methanobrevibacter ruminantium (strain ATCC 35063 / DSM 1093 / JCM 13430 / OCM 146 / M1)</name>
    <name type="common">Methanobacterium ruminantium</name>
    <dbReference type="NCBI Taxonomy" id="634498"/>
    <lineage>
        <taxon>Archaea</taxon>
        <taxon>Methanobacteriati</taxon>
        <taxon>Methanobacteriota</taxon>
        <taxon>Methanomada group</taxon>
        <taxon>Methanobacteria</taxon>
        <taxon>Methanobacteriales</taxon>
        <taxon>Methanobacteriaceae</taxon>
        <taxon>Methanobrevibacter</taxon>
    </lineage>
</organism>
<dbReference type="Gene3D" id="1.20.58.2180">
    <property type="match status" value="1"/>
</dbReference>
<dbReference type="EMBL" id="CP001719">
    <property type="protein sequence ID" value="ADC46103.1"/>
    <property type="molecule type" value="Genomic_DNA"/>
</dbReference>
<dbReference type="KEGG" id="mru:mru_0251"/>
<feature type="transmembrane region" description="Helical" evidence="1">
    <location>
        <begin position="7"/>
        <end position="26"/>
    </location>
</feature>
<dbReference type="PROSITE" id="PS51257">
    <property type="entry name" value="PROKAR_LIPOPROTEIN"/>
    <property type="match status" value="1"/>
</dbReference>
<dbReference type="Pfam" id="PF01497">
    <property type="entry name" value="Peripla_BP_2"/>
    <property type="match status" value="1"/>
</dbReference>
<dbReference type="InterPro" id="IPR002491">
    <property type="entry name" value="ABC_transptr_periplasmic_BD"/>
</dbReference>
<evidence type="ECO:0000313" key="3">
    <source>
        <dbReference type="EMBL" id="ADC46103.1"/>
    </source>
</evidence>
<dbReference type="Proteomes" id="UP000008680">
    <property type="component" value="Chromosome"/>
</dbReference>
<dbReference type="InterPro" id="IPR050902">
    <property type="entry name" value="ABC_Transporter_SBP"/>
</dbReference>
<dbReference type="eggNOG" id="arCOG03302">
    <property type="taxonomic scope" value="Archaea"/>
</dbReference>
<dbReference type="PROSITE" id="PS50983">
    <property type="entry name" value="FE_B12_PBP"/>
    <property type="match status" value="1"/>
</dbReference>
<dbReference type="SUPFAM" id="SSF53807">
    <property type="entry name" value="Helical backbone' metal receptor"/>
    <property type="match status" value="1"/>
</dbReference>
<name>D3DZS7_METRM</name>